<reference evidence="1" key="1">
    <citation type="submission" date="2021-03" db="EMBL/GenBank/DDBJ databases">
        <title>Evolutionary priming and transition to the ectomycorrhizal habit in an iconic lineage of mushroom-forming fungi: is preadaptation a requirement?</title>
        <authorList>
            <consortium name="DOE Joint Genome Institute"/>
            <person name="Looney B.P."/>
            <person name="Miyauchi S."/>
            <person name="Morin E."/>
            <person name="Drula E."/>
            <person name="Courty P.E."/>
            <person name="Chicoki N."/>
            <person name="Fauchery L."/>
            <person name="Kohler A."/>
            <person name="Kuo A."/>
            <person name="LaButti K."/>
            <person name="Pangilinan J."/>
            <person name="Lipzen A."/>
            <person name="Riley R."/>
            <person name="Andreopoulos W."/>
            <person name="He G."/>
            <person name="Johnson J."/>
            <person name="Barry K.W."/>
            <person name="Grigoriev I.V."/>
            <person name="Nagy L."/>
            <person name="Hibbett D."/>
            <person name="Henrissat B."/>
            <person name="Matheny P.B."/>
            <person name="Labbe J."/>
            <person name="Martin A.F."/>
        </authorList>
    </citation>
    <scope>NUCLEOTIDE SEQUENCE</scope>
    <source>
        <strain evidence="1">BPL698</strain>
    </source>
</reference>
<gene>
    <name evidence="1" type="ORF">F5148DRAFT_263313</name>
</gene>
<keyword evidence="2" id="KW-1185">Reference proteome</keyword>
<comment type="caution">
    <text evidence="1">The sequence shown here is derived from an EMBL/GenBank/DDBJ whole genome shotgun (WGS) entry which is preliminary data.</text>
</comment>
<dbReference type="Proteomes" id="UP001207468">
    <property type="component" value="Unassembled WGS sequence"/>
</dbReference>
<evidence type="ECO:0000313" key="2">
    <source>
        <dbReference type="Proteomes" id="UP001207468"/>
    </source>
</evidence>
<sequence>MIISEYCQVRARVHSKPRSSLRITYAFVWIACLSILLEWEKAWPRAVLHLGIIVSSLVLSSPPTIWHLEYSQLIYTILCYTITTWPHPCLPHGG</sequence>
<evidence type="ECO:0000313" key="1">
    <source>
        <dbReference type="EMBL" id="KAI9511652.1"/>
    </source>
</evidence>
<accession>A0ACC0ULG1</accession>
<organism evidence="1 2">
    <name type="scientific">Russula earlei</name>
    <dbReference type="NCBI Taxonomy" id="71964"/>
    <lineage>
        <taxon>Eukaryota</taxon>
        <taxon>Fungi</taxon>
        <taxon>Dikarya</taxon>
        <taxon>Basidiomycota</taxon>
        <taxon>Agaricomycotina</taxon>
        <taxon>Agaricomycetes</taxon>
        <taxon>Russulales</taxon>
        <taxon>Russulaceae</taxon>
        <taxon>Russula</taxon>
    </lineage>
</organism>
<proteinExistence type="predicted"/>
<protein>
    <submittedName>
        <fullName evidence="1">Uncharacterized protein</fullName>
    </submittedName>
</protein>
<dbReference type="EMBL" id="JAGFNK010000019">
    <property type="protein sequence ID" value="KAI9511652.1"/>
    <property type="molecule type" value="Genomic_DNA"/>
</dbReference>
<name>A0ACC0ULG1_9AGAM</name>